<keyword evidence="3" id="KW-1185">Reference proteome</keyword>
<feature type="region of interest" description="Disordered" evidence="1">
    <location>
        <begin position="1"/>
        <end position="130"/>
    </location>
</feature>
<name>A0AAV5T308_9BILA</name>
<dbReference type="AlphaFoldDB" id="A0AAV5T308"/>
<protein>
    <submittedName>
        <fullName evidence="2">Uncharacterized protein</fullName>
    </submittedName>
</protein>
<sequence length="177" mass="18795">AVASSPLSDHVCSSAPSPSPCRHHHDQSASALFPFPSPYISPSPSPCLPSSTLSHVPPSFFPRPPPPTPAAPPLPSPTSLPRSSRPAPDVASRPRSSVPPPGGLIPLSISAENPETDKTLGDGKSIEGMNGARTKSYMKSIADLSHEKKGENTIPSSTKKFSDFSLKSSRFWKWRSH</sequence>
<feature type="compositionally biased region" description="Low complexity" evidence="1">
    <location>
        <begin position="48"/>
        <end position="58"/>
    </location>
</feature>
<reference evidence="2" key="1">
    <citation type="submission" date="2023-10" db="EMBL/GenBank/DDBJ databases">
        <title>Genome assembly of Pristionchus species.</title>
        <authorList>
            <person name="Yoshida K."/>
            <person name="Sommer R.J."/>
        </authorList>
    </citation>
    <scope>NUCLEOTIDE SEQUENCE</scope>
    <source>
        <strain evidence="2">RS0144</strain>
    </source>
</reference>
<feature type="compositionally biased region" description="Basic and acidic residues" evidence="1">
    <location>
        <begin position="115"/>
        <end position="125"/>
    </location>
</feature>
<dbReference type="EMBL" id="BTSX01000003">
    <property type="protein sequence ID" value="GMS88583.1"/>
    <property type="molecule type" value="Genomic_DNA"/>
</dbReference>
<feature type="compositionally biased region" description="Pro residues" evidence="1">
    <location>
        <begin position="35"/>
        <end position="47"/>
    </location>
</feature>
<evidence type="ECO:0000313" key="3">
    <source>
        <dbReference type="Proteomes" id="UP001432027"/>
    </source>
</evidence>
<feature type="compositionally biased region" description="Low complexity" evidence="1">
    <location>
        <begin position="79"/>
        <end position="96"/>
    </location>
</feature>
<accession>A0AAV5T308</accession>
<evidence type="ECO:0000313" key="2">
    <source>
        <dbReference type="EMBL" id="GMS88583.1"/>
    </source>
</evidence>
<proteinExistence type="predicted"/>
<gene>
    <name evidence="2" type="ORF">PENTCL1PPCAC_10758</name>
</gene>
<evidence type="ECO:0000256" key="1">
    <source>
        <dbReference type="SAM" id="MobiDB-lite"/>
    </source>
</evidence>
<feature type="non-terminal residue" evidence="2">
    <location>
        <position position="1"/>
    </location>
</feature>
<feature type="compositionally biased region" description="Pro residues" evidence="1">
    <location>
        <begin position="59"/>
        <end position="78"/>
    </location>
</feature>
<comment type="caution">
    <text evidence="2">The sequence shown here is derived from an EMBL/GenBank/DDBJ whole genome shotgun (WGS) entry which is preliminary data.</text>
</comment>
<organism evidence="2 3">
    <name type="scientific">Pristionchus entomophagus</name>
    <dbReference type="NCBI Taxonomy" id="358040"/>
    <lineage>
        <taxon>Eukaryota</taxon>
        <taxon>Metazoa</taxon>
        <taxon>Ecdysozoa</taxon>
        <taxon>Nematoda</taxon>
        <taxon>Chromadorea</taxon>
        <taxon>Rhabditida</taxon>
        <taxon>Rhabditina</taxon>
        <taxon>Diplogasteromorpha</taxon>
        <taxon>Diplogasteroidea</taxon>
        <taxon>Neodiplogasteridae</taxon>
        <taxon>Pristionchus</taxon>
    </lineage>
</organism>
<dbReference type="Proteomes" id="UP001432027">
    <property type="component" value="Unassembled WGS sequence"/>
</dbReference>